<dbReference type="Proteomes" id="UP000176299">
    <property type="component" value="Unassembled WGS sequence"/>
</dbReference>
<dbReference type="SUPFAM" id="SSF55194">
    <property type="entry name" value="Ribosome recycling factor, RRF"/>
    <property type="match status" value="1"/>
</dbReference>
<keyword evidence="4 5" id="KW-0648">Protein biosynthesis</keyword>
<dbReference type="FunFam" id="3.30.1360.40:FF:000001">
    <property type="entry name" value="Ribosome-recycling factor"/>
    <property type="match status" value="1"/>
</dbReference>
<name>A0A1G1W0S1_9BACT</name>
<dbReference type="PANTHER" id="PTHR20982:SF3">
    <property type="entry name" value="MITOCHONDRIAL RIBOSOME RECYCLING FACTOR PSEUDO 1"/>
    <property type="match status" value="1"/>
</dbReference>
<dbReference type="PANTHER" id="PTHR20982">
    <property type="entry name" value="RIBOSOME RECYCLING FACTOR"/>
    <property type="match status" value="1"/>
</dbReference>
<evidence type="ECO:0000313" key="8">
    <source>
        <dbReference type="Proteomes" id="UP000176299"/>
    </source>
</evidence>
<keyword evidence="3 5" id="KW-0963">Cytoplasm</keyword>
<dbReference type="FunFam" id="1.10.132.20:FF:000001">
    <property type="entry name" value="Ribosome-recycling factor"/>
    <property type="match status" value="1"/>
</dbReference>
<dbReference type="EMBL" id="MHCN01000016">
    <property type="protein sequence ID" value="OGY21233.1"/>
    <property type="molecule type" value="Genomic_DNA"/>
</dbReference>
<comment type="subcellular location">
    <subcellularLocation>
        <location evidence="1 5">Cytoplasm</location>
    </subcellularLocation>
</comment>
<evidence type="ECO:0000256" key="1">
    <source>
        <dbReference type="ARBA" id="ARBA00004496"/>
    </source>
</evidence>
<dbReference type="InterPro" id="IPR023584">
    <property type="entry name" value="Ribosome_recyc_fac_dom"/>
</dbReference>
<organism evidence="7 8">
    <name type="scientific">Candidatus Woykebacteria bacterium GWA1_44_8</name>
    <dbReference type="NCBI Taxonomy" id="1802591"/>
    <lineage>
        <taxon>Bacteria</taxon>
        <taxon>Candidatus Woykeibacteriota</taxon>
    </lineage>
</organism>
<dbReference type="InterPro" id="IPR002661">
    <property type="entry name" value="Ribosome_recyc_fac"/>
</dbReference>
<dbReference type="NCBIfam" id="TIGR00496">
    <property type="entry name" value="frr"/>
    <property type="match status" value="1"/>
</dbReference>
<evidence type="ECO:0000259" key="6">
    <source>
        <dbReference type="Pfam" id="PF01765"/>
    </source>
</evidence>
<reference evidence="7 8" key="1">
    <citation type="journal article" date="2016" name="Nat. Commun.">
        <title>Thousands of microbial genomes shed light on interconnected biogeochemical processes in an aquifer system.</title>
        <authorList>
            <person name="Anantharaman K."/>
            <person name="Brown C.T."/>
            <person name="Hug L.A."/>
            <person name="Sharon I."/>
            <person name="Castelle C.J."/>
            <person name="Probst A.J."/>
            <person name="Thomas B.C."/>
            <person name="Singh A."/>
            <person name="Wilkins M.J."/>
            <person name="Karaoz U."/>
            <person name="Brodie E.L."/>
            <person name="Williams K.H."/>
            <person name="Hubbard S.S."/>
            <person name="Banfield J.F."/>
        </authorList>
    </citation>
    <scope>NUCLEOTIDE SEQUENCE [LARGE SCALE GENOMIC DNA]</scope>
</reference>
<dbReference type="Gene3D" id="3.30.1360.40">
    <property type="match status" value="1"/>
</dbReference>
<proteinExistence type="inferred from homology"/>
<feature type="domain" description="Ribosome recycling factor" evidence="6">
    <location>
        <begin position="21"/>
        <end position="183"/>
    </location>
</feature>
<protein>
    <recommendedName>
        <fullName evidence="5">Ribosome-recycling factor</fullName>
        <shortName evidence="5">RRF</shortName>
    </recommendedName>
    <alternativeName>
        <fullName evidence="5">Ribosome-releasing factor</fullName>
    </alternativeName>
</protein>
<dbReference type="HAMAP" id="MF_00040">
    <property type="entry name" value="RRF"/>
    <property type="match status" value="1"/>
</dbReference>
<evidence type="ECO:0000313" key="7">
    <source>
        <dbReference type="EMBL" id="OGY21233.1"/>
    </source>
</evidence>
<evidence type="ECO:0000256" key="3">
    <source>
        <dbReference type="ARBA" id="ARBA00022490"/>
    </source>
</evidence>
<dbReference type="GO" id="GO:0043023">
    <property type="term" value="F:ribosomal large subunit binding"/>
    <property type="evidence" value="ECO:0007669"/>
    <property type="project" value="TreeGrafter"/>
</dbReference>
<comment type="function">
    <text evidence="5">Responsible for the release of ribosomes from messenger RNA at the termination of protein biosynthesis. May increase the efficiency of translation by recycling ribosomes from one round of translation to another.</text>
</comment>
<dbReference type="GO" id="GO:0005737">
    <property type="term" value="C:cytoplasm"/>
    <property type="evidence" value="ECO:0007669"/>
    <property type="project" value="UniProtKB-SubCell"/>
</dbReference>
<evidence type="ECO:0000256" key="2">
    <source>
        <dbReference type="ARBA" id="ARBA00005912"/>
    </source>
</evidence>
<dbReference type="CDD" id="cd00520">
    <property type="entry name" value="RRF"/>
    <property type="match status" value="1"/>
</dbReference>
<dbReference type="InterPro" id="IPR036191">
    <property type="entry name" value="RRF_sf"/>
</dbReference>
<dbReference type="Pfam" id="PF01765">
    <property type="entry name" value="RRF"/>
    <property type="match status" value="1"/>
</dbReference>
<sequence>MNSDKLISETKTRMQKALEHLREELSGVRTGRANPALLETVKVEVYGTRMDLRDLASINAPEPRLLVVQVWDQSNMVAIEKAIRESELSLNPVTEGNLIRVPIPPLSEERRKEMVKIVHEKAEAARVSIRQIRREVIEEIDKAEKRKEIPEDDKFRFHEQVQKTTDEISRQVEDIVKVKEKELSEV</sequence>
<comment type="caution">
    <text evidence="7">The sequence shown here is derived from an EMBL/GenBank/DDBJ whole genome shotgun (WGS) entry which is preliminary data.</text>
</comment>
<accession>A0A1G1W0S1</accession>
<dbReference type="GO" id="GO:0006415">
    <property type="term" value="P:translational termination"/>
    <property type="evidence" value="ECO:0007669"/>
    <property type="project" value="UniProtKB-UniRule"/>
</dbReference>
<comment type="similarity">
    <text evidence="2 5">Belongs to the RRF family.</text>
</comment>
<dbReference type="STRING" id="1802591.A2113_04450"/>
<dbReference type="Gene3D" id="1.10.132.20">
    <property type="entry name" value="Ribosome-recycling factor"/>
    <property type="match status" value="1"/>
</dbReference>
<gene>
    <name evidence="5" type="primary">frr</name>
    <name evidence="7" type="ORF">A2113_04450</name>
</gene>
<evidence type="ECO:0000256" key="5">
    <source>
        <dbReference type="HAMAP-Rule" id="MF_00040"/>
    </source>
</evidence>
<dbReference type="AlphaFoldDB" id="A0A1G1W0S1"/>
<evidence type="ECO:0000256" key="4">
    <source>
        <dbReference type="ARBA" id="ARBA00022917"/>
    </source>
</evidence>